<protein>
    <submittedName>
        <fullName evidence="1">Uncharacterized protein</fullName>
    </submittedName>
</protein>
<dbReference type="Proteomes" id="UP000886595">
    <property type="component" value="Unassembled WGS sequence"/>
</dbReference>
<organism evidence="1 2">
    <name type="scientific">Brassica carinata</name>
    <name type="common">Ethiopian mustard</name>
    <name type="synonym">Abyssinian cabbage</name>
    <dbReference type="NCBI Taxonomy" id="52824"/>
    <lineage>
        <taxon>Eukaryota</taxon>
        <taxon>Viridiplantae</taxon>
        <taxon>Streptophyta</taxon>
        <taxon>Embryophyta</taxon>
        <taxon>Tracheophyta</taxon>
        <taxon>Spermatophyta</taxon>
        <taxon>Magnoliopsida</taxon>
        <taxon>eudicotyledons</taxon>
        <taxon>Gunneridae</taxon>
        <taxon>Pentapetalae</taxon>
        <taxon>rosids</taxon>
        <taxon>malvids</taxon>
        <taxon>Brassicales</taxon>
        <taxon>Brassicaceae</taxon>
        <taxon>Brassiceae</taxon>
        <taxon>Brassica</taxon>
    </lineage>
</organism>
<dbReference type="AlphaFoldDB" id="A0A8X7VRK2"/>
<reference evidence="1 2" key="1">
    <citation type="submission" date="2020-02" db="EMBL/GenBank/DDBJ databases">
        <authorList>
            <person name="Ma Q."/>
            <person name="Huang Y."/>
            <person name="Song X."/>
            <person name="Pei D."/>
        </authorList>
    </citation>
    <scope>NUCLEOTIDE SEQUENCE [LARGE SCALE GENOMIC DNA]</scope>
    <source>
        <strain evidence="1">Sxm20200214</strain>
        <tissue evidence="1">Leaf</tissue>
    </source>
</reference>
<gene>
    <name evidence="1" type="ORF">Bca52824_019443</name>
</gene>
<proteinExistence type="predicted"/>
<comment type="caution">
    <text evidence="1">The sequence shown here is derived from an EMBL/GenBank/DDBJ whole genome shotgun (WGS) entry which is preliminary data.</text>
</comment>
<keyword evidence="2" id="KW-1185">Reference proteome</keyword>
<dbReference type="OrthoDB" id="1108718at2759"/>
<sequence>MDRPRSAPQNNAQSDSIVTALLFIQAHVIAGIEVCKCVTPEVLDSKVERLVVMIYEENVGIL</sequence>
<name>A0A8X7VRK2_BRACI</name>
<accession>A0A8X7VRK2</accession>
<evidence type="ECO:0000313" key="2">
    <source>
        <dbReference type="Proteomes" id="UP000886595"/>
    </source>
</evidence>
<dbReference type="EMBL" id="JAAMPC010000004">
    <property type="protein sequence ID" value="KAG2316321.1"/>
    <property type="molecule type" value="Genomic_DNA"/>
</dbReference>
<evidence type="ECO:0000313" key="1">
    <source>
        <dbReference type="EMBL" id="KAG2316321.1"/>
    </source>
</evidence>